<proteinExistence type="inferred from homology"/>
<accession>G9X0V5</accession>
<evidence type="ECO:0000259" key="7">
    <source>
        <dbReference type="Pfam" id="PF01432"/>
    </source>
</evidence>
<dbReference type="Gene3D" id="1.20.140.70">
    <property type="entry name" value="Oligopeptidase f, N-terminal domain"/>
    <property type="match status" value="1"/>
</dbReference>
<dbReference type="GO" id="GO:0046872">
    <property type="term" value="F:metal ion binding"/>
    <property type="evidence" value="ECO:0007669"/>
    <property type="project" value="UniProtKB-UniRule"/>
</dbReference>
<keyword evidence="5 6" id="KW-0482">Metalloprotease</keyword>
<dbReference type="InterPro" id="IPR034009">
    <property type="entry name" value="M3B_PepF_4"/>
</dbReference>
<dbReference type="NCBIfam" id="TIGR00181">
    <property type="entry name" value="pepF"/>
    <property type="match status" value="1"/>
</dbReference>
<reference evidence="9 10" key="1">
    <citation type="submission" date="2011-08" db="EMBL/GenBank/DDBJ databases">
        <title>The Genome Sequence of Eubacteriaceae bacterium ACC19a.</title>
        <authorList>
            <consortium name="The Broad Institute Genome Sequencing Platform"/>
            <person name="Earl A."/>
            <person name="Ward D."/>
            <person name="Feldgarden M."/>
            <person name="Gevers D."/>
            <person name="Sizova M."/>
            <person name="Hazen A."/>
            <person name="Epstein S."/>
            <person name="Young S.K."/>
            <person name="Zeng Q."/>
            <person name="Gargeya S."/>
            <person name="Fitzgerald M."/>
            <person name="Haas B."/>
            <person name="Abouelleil A."/>
            <person name="Alvarado L."/>
            <person name="Arachchi H.M."/>
            <person name="Berlin A."/>
            <person name="Brown A."/>
            <person name="Chapman S.B."/>
            <person name="Chen Z."/>
            <person name="Dunbar C."/>
            <person name="Freedman E."/>
            <person name="Gearin G."/>
            <person name="Gellesch M."/>
            <person name="Goldberg J."/>
            <person name="Griggs A."/>
            <person name="Gujja S."/>
            <person name="Heiman D."/>
            <person name="Howarth C."/>
            <person name="Larson L."/>
            <person name="Lui A."/>
            <person name="MacDonald P.J.P."/>
            <person name="Montmayeur A."/>
            <person name="Murphy C."/>
            <person name="Neiman D."/>
            <person name="Pearson M."/>
            <person name="Priest M."/>
            <person name="Roberts A."/>
            <person name="Saif S."/>
            <person name="Shea T."/>
            <person name="Shenoy N."/>
            <person name="Sisk P."/>
            <person name="Stolte C."/>
            <person name="Sykes S."/>
            <person name="Wortman J."/>
            <person name="Nusbaum C."/>
            <person name="Birren B."/>
        </authorList>
    </citation>
    <scope>NUCLEOTIDE SEQUENCE [LARGE SCALE GENOMIC DNA]</scope>
    <source>
        <strain evidence="9 10">ACC19a</strain>
    </source>
</reference>
<dbReference type="InterPro" id="IPR045090">
    <property type="entry name" value="Pept_M3A_M3B"/>
</dbReference>
<evidence type="ECO:0000256" key="4">
    <source>
        <dbReference type="ARBA" id="ARBA00022833"/>
    </source>
</evidence>
<dbReference type="Pfam" id="PF01432">
    <property type="entry name" value="Peptidase_M3"/>
    <property type="match status" value="1"/>
</dbReference>
<dbReference type="BioCyc" id="EBAC796937-HMP:GMGH-2049-MONOMER"/>
<gene>
    <name evidence="9" type="ORF">HMPREF9629_02041</name>
</gene>
<dbReference type="CDD" id="cd09609">
    <property type="entry name" value="M3B_PepF"/>
    <property type="match status" value="1"/>
</dbReference>
<comment type="similarity">
    <text evidence="6">Belongs to the peptidase M3B family.</text>
</comment>
<name>G9X0V5_9FIRM</name>
<evidence type="ECO:0000256" key="2">
    <source>
        <dbReference type="ARBA" id="ARBA00022723"/>
    </source>
</evidence>
<evidence type="ECO:0000313" key="9">
    <source>
        <dbReference type="EMBL" id="EHL14977.1"/>
    </source>
</evidence>
<keyword evidence="4 6" id="KW-0862">Zinc</keyword>
<keyword evidence="3 6" id="KW-0378">Hydrolase</keyword>
<keyword evidence="2 6" id="KW-0479">Metal-binding</keyword>
<evidence type="ECO:0000256" key="6">
    <source>
        <dbReference type="RuleBase" id="RU368091"/>
    </source>
</evidence>
<feature type="domain" description="Oligopeptidase F N-terminal" evidence="8">
    <location>
        <begin position="133"/>
        <end position="181"/>
    </location>
</feature>
<organism evidence="9 10">
    <name type="scientific">Peptoanaerobacter stomatis</name>
    <dbReference type="NCBI Taxonomy" id="796937"/>
    <lineage>
        <taxon>Bacteria</taxon>
        <taxon>Bacillati</taxon>
        <taxon>Bacillota</taxon>
        <taxon>Clostridia</taxon>
        <taxon>Peptostreptococcales</taxon>
        <taxon>Filifactoraceae</taxon>
        <taxon>Peptoanaerobacter</taxon>
    </lineage>
</organism>
<dbReference type="SUPFAM" id="SSF55486">
    <property type="entry name" value="Metalloproteases ('zincins'), catalytic domain"/>
    <property type="match status" value="1"/>
</dbReference>
<dbReference type="EC" id="3.4.24.-" evidence="6"/>
<evidence type="ECO:0000256" key="1">
    <source>
        <dbReference type="ARBA" id="ARBA00022670"/>
    </source>
</evidence>
<evidence type="ECO:0000259" key="8">
    <source>
        <dbReference type="Pfam" id="PF08439"/>
    </source>
</evidence>
<sequence length="594" mass="68978">MQNKLMQRSEVSEDLKWNIKGLYESEQDYDNDVKKLQDLSCKFKADYDGKLNDENTILDALKVYEQIKILIDHTEHYASLDVSVDMNDNFKNLRASKYGMMVSEVFANISFFTSELALLDVAMLEKCKALDNNYAVFFEDIIAEKPHKLDKNIEHALSMLDVVLESPSDCYENTKQMDIRFDNFEVNGKSYEMSFVKFENEYQYERDTDVRRSAYKHFAEKLDMYKHTIATDYNTQIQKEKIMSKMRGFDSVIDYLLFSQKVTRDMYNRQIDTIMTKLAPVMRKYASLIKKNNNLDRMTFADLKLPLFSDYAPKLNIDDAKDYVYNALKVLGDEYLEIAMNYKKDRWVDFAQNIGKSTGGFCASPYKKQPYILLSWTGLLSEVFTLVHEIGHAVHFSLAQKHNSILTQEPSLYLVEAPSTCNEMLLTNYLISSSKDEKFKKWAMSCMIENTYYHNFVTHLLEADYQRKVYDLVDKGETVNAYILSDLMKETYTNFWGDEIDLSTAEYTWMRQPHYYNGLYSYTYSAGLVVATVVSQNILNNVKDADKNWIKFLKSGGTKSPIELCKVANVDISTDSALNYTIDFIAKTVDEIAK</sequence>
<dbReference type="PANTHER" id="PTHR11804:SF45">
    <property type="entry name" value="SIMILAR TO OLIGOENDOPEPTIDASE"/>
    <property type="match status" value="1"/>
</dbReference>
<comment type="function">
    <text evidence="6">Has oligopeptidase activity and degrades a variety of small bioactive peptides.</text>
</comment>
<dbReference type="InterPro" id="IPR042088">
    <property type="entry name" value="OligoPept_F_C"/>
</dbReference>
<dbReference type="AlphaFoldDB" id="G9X0V5"/>
<protein>
    <recommendedName>
        <fullName evidence="6">Oligopeptidase F</fullName>
        <ecNumber evidence="6">3.4.24.-</ecNumber>
    </recommendedName>
</protein>
<dbReference type="Gene3D" id="1.10.1370.20">
    <property type="entry name" value="Oligoendopeptidase f, C-terminal domain"/>
    <property type="match status" value="1"/>
</dbReference>
<keyword evidence="1 6" id="KW-0645">Protease</keyword>
<dbReference type="GO" id="GO:0004222">
    <property type="term" value="F:metalloendopeptidase activity"/>
    <property type="evidence" value="ECO:0007669"/>
    <property type="project" value="UniProtKB-UniRule"/>
</dbReference>
<dbReference type="PANTHER" id="PTHR11804">
    <property type="entry name" value="PROTEASE M3 THIMET OLIGOPEPTIDASE-RELATED"/>
    <property type="match status" value="1"/>
</dbReference>
<dbReference type="HOGENOM" id="CLU_021290_1_1_9"/>
<dbReference type="InterPro" id="IPR001567">
    <property type="entry name" value="Pept_M3A_M3B_dom"/>
</dbReference>
<dbReference type="Pfam" id="PF08439">
    <property type="entry name" value="Peptidase_M3_N"/>
    <property type="match status" value="1"/>
</dbReference>
<dbReference type="GO" id="GO:0006518">
    <property type="term" value="P:peptide metabolic process"/>
    <property type="evidence" value="ECO:0007669"/>
    <property type="project" value="TreeGrafter"/>
</dbReference>
<dbReference type="GO" id="GO:0006508">
    <property type="term" value="P:proteolysis"/>
    <property type="evidence" value="ECO:0007669"/>
    <property type="project" value="UniProtKB-KW"/>
</dbReference>
<comment type="cofactor">
    <cofactor evidence="6">
        <name>Zn(2+)</name>
        <dbReference type="ChEBI" id="CHEBI:29105"/>
    </cofactor>
    <text evidence="6">Binds 1 zinc ion.</text>
</comment>
<dbReference type="EMBL" id="AFZE01000018">
    <property type="protein sequence ID" value="EHL14977.1"/>
    <property type="molecule type" value="Genomic_DNA"/>
</dbReference>
<comment type="caution">
    <text evidence="9">The sequence shown here is derived from an EMBL/GenBank/DDBJ whole genome shotgun (WGS) entry which is preliminary data.</text>
</comment>
<dbReference type="InterPro" id="IPR004438">
    <property type="entry name" value="Peptidase_M3B"/>
</dbReference>
<evidence type="ECO:0000256" key="3">
    <source>
        <dbReference type="ARBA" id="ARBA00022801"/>
    </source>
</evidence>
<dbReference type="RefSeq" id="WP_009526257.1">
    <property type="nucleotide sequence ID" value="NZ_JH414565.1"/>
</dbReference>
<dbReference type="InterPro" id="IPR013647">
    <property type="entry name" value="OligopepF_N_dom"/>
</dbReference>
<dbReference type="PATRIC" id="fig|796937.3.peg.1252"/>
<feature type="domain" description="Peptidase M3A/M3B catalytic" evidence="7">
    <location>
        <begin position="202"/>
        <end position="578"/>
    </location>
</feature>
<evidence type="ECO:0000256" key="5">
    <source>
        <dbReference type="ARBA" id="ARBA00023049"/>
    </source>
</evidence>
<evidence type="ECO:0000313" key="10">
    <source>
        <dbReference type="Proteomes" id="UP000006437"/>
    </source>
</evidence>
<dbReference type="Proteomes" id="UP000006437">
    <property type="component" value="Unassembled WGS sequence"/>
</dbReference>